<dbReference type="Gene3D" id="2.60.120.920">
    <property type="match status" value="1"/>
</dbReference>
<evidence type="ECO:0000256" key="1">
    <source>
        <dbReference type="SAM" id="MobiDB-lite"/>
    </source>
</evidence>
<dbReference type="eggNOG" id="KOG1477">
    <property type="taxonomic scope" value="Eukaryota"/>
</dbReference>
<evidence type="ECO:0000313" key="4">
    <source>
        <dbReference type="Proteomes" id="UP000013827"/>
    </source>
</evidence>
<dbReference type="InterPro" id="IPR036047">
    <property type="entry name" value="F-box-like_dom_sf"/>
</dbReference>
<dbReference type="Pfam" id="PF12937">
    <property type="entry name" value="F-box-like"/>
    <property type="match status" value="1"/>
</dbReference>
<dbReference type="SMART" id="SM00256">
    <property type="entry name" value="FBOX"/>
    <property type="match status" value="1"/>
</dbReference>
<feature type="domain" description="F-box" evidence="2">
    <location>
        <begin position="13"/>
        <end position="60"/>
    </location>
</feature>
<dbReference type="SUPFAM" id="SSF49899">
    <property type="entry name" value="Concanavalin A-like lectins/glucanases"/>
    <property type="match status" value="1"/>
</dbReference>
<dbReference type="SMART" id="SM00449">
    <property type="entry name" value="SPRY"/>
    <property type="match status" value="1"/>
</dbReference>
<organism evidence="3 4">
    <name type="scientific">Emiliania huxleyi (strain CCMP1516)</name>
    <dbReference type="NCBI Taxonomy" id="280463"/>
    <lineage>
        <taxon>Eukaryota</taxon>
        <taxon>Haptista</taxon>
        <taxon>Haptophyta</taxon>
        <taxon>Prymnesiophyceae</taxon>
        <taxon>Isochrysidales</taxon>
        <taxon>Noelaerhabdaceae</taxon>
        <taxon>Emiliania</taxon>
    </lineage>
</organism>
<dbReference type="AlphaFoldDB" id="A0A0D3JMX8"/>
<dbReference type="Proteomes" id="UP000013827">
    <property type="component" value="Unassembled WGS sequence"/>
</dbReference>
<keyword evidence="4" id="KW-1185">Reference proteome</keyword>
<dbReference type="HOGENOM" id="CLU_530464_0_0_1"/>
<protein>
    <recommendedName>
        <fullName evidence="2">F-box domain-containing protein</fullName>
    </recommendedName>
</protein>
<feature type="region of interest" description="Disordered" evidence="1">
    <location>
        <begin position="485"/>
        <end position="518"/>
    </location>
</feature>
<dbReference type="Pfam" id="PF00622">
    <property type="entry name" value="SPRY"/>
    <property type="match status" value="1"/>
</dbReference>
<name>A0A0D3JMX8_EMIH1</name>
<dbReference type="PaxDb" id="2903-EOD24863"/>
<proteinExistence type="predicted"/>
<reference evidence="4" key="1">
    <citation type="journal article" date="2013" name="Nature">
        <title>Pan genome of the phytoplankton Emiliania underpins its global distribution.</title>
        <authorList>
            <person name="Read B.A."/>
            <person name="Kegel J."/>
            <person name="Klute M.J."/>
            <person name="Kuo A."/>
            <person name="Lefebvre S.C."/>
            <person name="Maumus F."/>
            <person name="Mayer C."/>
            <person name="Miller J."/>
            <person name="Monier A."/>
            <person name="Salamov A."/>
            <person name="Young J."/>
            <person name="Aguilar M."/>
            <person name="Claverie J.M."/>
            <person name="Frickenhaus S."/>
            <person name="Gonzalez K."/>
            <person name="Herman E.K."/>
            <person name="Lin Y.C."/>
            <person name="Napier J."/>
            <person name="Ogata H."/>
            <person name="Sarno A.F."/>
            <person name="Shmutz J."/>
            <person name="Schroeder D."/>
            <person name="de Vargas C."/>
            <person name="Verret F."/>
            <person name="von Dassow P."/>
            <person name="Valentin K."/>
            <person name="Van de Peer Y."/>
            <person name="Wheeler G."/>
            <person name="Dacks J.B."/>
            <person name="Delwiche C.F."/>
            <person name="Dyhrman S.T."/>
            <person name="Glockner G."/>
            <person name="John U."/>
            <person name="Richards T."/>
            <person name="Worden A.Z."/>
            <person name="Zhang X."/>
            <person name="Grigoriev I.V."/>
            <person name="Allen A.E."/>
            <person name="Bidle K."/>
            <person name="Borodovsky M."/>
            <person name="Bowler C."/>
            <person name="Brownlee C."/>
            <person name="Cock J.M."/>
            <person name="Elias M."/>
            <person name="Gladyshev V.N."/>
            <person name="Groth M."/>
            <person name="Guda C."/>
            <person name="Hadaegh A."/>
            <person name="Iglesias-Rodriguez M.D."/>
            <person name="Jenkins J."/>
            <person name="Jones B.M."/>
            <person name="Lawson T."/>
            <person name="Leese F."/>
            <person name="Lindquist E."/>
            <person name="Lobanov A."/>
            <person name="Lomsadze A."/>
            <person name="Malik S.B."/>
            <person name="Marsh M.E."/>
            <person name="Mackinder L."/>
            <person name="Mock T."/>
            <person name="Mueller-Roeber B."/>
            <person name="Pagarete A."/>
            <person name="Parker M."/>
            <person name="Probert I."/>
            <person name="Quesneville H."/>
            <person name="Raines C."/>
            <person name="Rensing S.A."/>
            <person name="Riano-Pachon D.M."/>
            <person name="Richier S."/>
            <person name="Rokitta S."/>
            <person name="Shiraiwa Y."/>
            <person name="Soanes D.M."/>
            <person name="van der Giezen M."/>
            <person name="Wahlund T.M."/>
            <person name="Williams B."/>
            <person name="Wilson W."/>
            <person name="Wolfe G."/>
            <person name="Wurch L.L."/>
        </authorList>
    </citation>
    <scope>NUCLEOTIDE SEQUENCE</scope>
</reference>
<accession>A0A0D3JMX8</accession>
<dbReference type="SUPFAM" id="SSF81383">
    <property type="entry name" value="F-box domain"/>
    <property type="match status" value="1"/>
</dbReference>
<dbReference type="InterPro" id="IPR044736">
    <property type="entry name" value="Gid1/RanBPM/SPLA_SPRY"/>
</dbReference>
<dbReference type="PROSITE" id="PS50181">
    <property type="entry name" value="FBOX"/>
    <property type="match status" value="1"/>
</dbReference>
<evidence type="ECO:0000259" key="2">
    <source>
        <dbReference type="PROSITE" id="PS50181"/>
    </source>
</evidence>
<dbReference type="KEGG" id="ehx:EMIHUDRAFT_443786"/>
<dbReference type="EnsemblProtists" id="EOD24863">
    <property type="protein sequence ID" value="EOD24863"/>
    <property type="gene ID" value="EMIHUDRAFT_443786"/>
</dbReference>
<sequence length="518" mass="56853">MASKVDPELTTPTDWAEGLPAEVLAHLLERVSLRTLAGSCAAVCTSWRQACDDEAFWCELCRRVWRVHARPPARSKLLFRTCLAEYTSMTAQRMYSEPTWLRTVDASEVTPPRTALDYYKTGHVYEAAVEQQVERDFEALSAAERAPFEAKESADLQRHGTEWRAARQGNTFAWTGDGSQSEGDQTVGVAIGGSGPRRWPHWHVTSPSGFEVMYYEVEVVDPGEHGYIAVGWAQAGFERKCKQPGWTGSSFGYHGDDGGAYSGSGFPRRFGPKFNRAGAVVGTGLIRPLGSGAMAPKIFFTLDGELVGTPFSTDEADEGAKPLAGAERRLRPCVGLHSAGERVRINWGGSAAALLEAAPLQPPDAFRFDLAAYISALWPSGRLPAEGSGEGRVWKAIAAPPPSTSSLPRALLPMLDMLPWAVQAIFVLVLKAEPSVDELDELRHFAAMHFGGEDGTLHPSWGARTVRELPVDALRHLVRMLIEHTAQLREDEDDDDEEEEEEDEGDDEDEDEDEDEGE</sequence>
<evidence type="ECO:0000313" key="3">
    <source>
        <dbReference type="EnsemblProtists" id="EOD24863"/>
    </source>
</evidence>
<dbReference type="CDD" id="cd12885">
    <property type="entry name" value="SPRY_RanBP_like"/>
    <property type="match status" value="1"/>
</dbReference>
<dbReference type="InterPro" id="IPR043136">
    <property type="entry name" value="B30.2/SPRY_sf"/>
</dbReference>
<dbReference type="InterPro" id="IPR001810">
    <property type="entry name" value="F-box_dom"/>
</dbReference>
<dbReference type="InterPro" id="IPR013320">
    <property type="entry name" value="ConA-like_dom_sf"/>
</dbReference>
<dbReference type="RefSeq" id="XP_005777292.1">
    <property type="nucleotide sequence ID" value="XM_005777235.1"/>
</dbReference>
<feature type="compositionally biased region" description="Acidic residues" evidence="1">
    <location>
        <begin position="490"/>
        <end position="518"/>
    </location>
</feature>
<dbReference type="GeneID" id="17270408"/>
<dbReference type="InterPro" id="IPR003877">
    <property type="entry name" value="SPRY_dom"/>
</dbReference>
<dbReference type="Gene3D" id="1.20.1280.50">
    <property type="match status" value="1"/>
</dbReference>
<dbReference type="STRING" id="2903.R1CPH0"/>
<reference evidence="3" key="2">
    <citation type="submission" date="2024-10" db="UniProtKB">
        <authorList>
            <consortium name="EnsemblProtists"/>
        </authorList>
    </citation>
    <scope>IDENTIFICATION</scope>
</reference>